<reference evidence="1 2" key="1">
    <citation type="journal article" date="2021" name="Nat. Plants">
        <title>The Taxus genome provides insights into paclitaxel biosynthesis.</title>
        <authorList>
            <person name="Xiong X."/>
            <person name="Gou J."/>
            <person name="Liao Q."/>
            <person name="Li Y."/>
            <person name="Zhou Q."/>
            <person name="Bi G."/>
            <person name="Li C."/>
            <person name="Du R."/>
            <person name="Wang X."/>
            <person name="Sun T."/>
            <person name="Guo L."/>
            <person name="Liang H."/>
            <person name="Lu P."/>
            <person name="Wu Y."/>
            <person name="Zhang Z."/>
            <person name="Ro D.K."/>
            <person name="Shang Y."/>
            <person name="Huang S."/>
            <person name="Yan J."/>
        </authorList>
    </citation>
    <scope>NUCLEOTIDE SEQUENCE [LARGE SCALE GENOMIC DNA]</scope>
    <source>
        <strain evidence="1">Ta-2019</strain>
    </source>
</reference>
<accession>A0AA38FNX3</accession>
<evidence type="ECO:0000313" key="1">
    <source>
        <dbReference type="EMBL" id="KAH9307256.1"/>
    </source>
</evidence>
<dbReference type="InterPro" id="IPR036282">
    <property type="entry name" value="Glutathione-S-Trfase_C_sf"/>
</dbReference>
<dbReference type="OMA" id="ISHYCEK"/>
<dbReference type="Pfam" id="PF13410">
    <property type="entry name" value="GST_C_2"/>
    <property type="match status" value="1"/>
</dbReference>
<dbReference type="Proteomes" id="UP000824469">
    <property type="component" value="Unassembled WGS sequence"/>
</dbReference>
<evidence type="ECO:0008006" key="3">
    <source>
        <dbReference type="Google" id="ProtNLM"/>
    </source>
</evidence>
<dbReference type="EMBL" id="JAHRHJ020000007">
    <property type="protein sequence ID" value="KAH9307256.1"/>
    <property type="molecule type" value="Genomic_DNA"/>
</dbReference>
<dbReference type="SUPFAM" id="SSF47616">
    <property type="entry name" value="GST C-terminal domain-like"/>
    <property type="match status" value="1"/>
</dbReference>
<feature type="non-terminal residue" evidence="1">
    <location>
        <position position="1"/>
    </location>
</feature>
<gene>
    <name evidence="1" type="ORF">KI387_035167</name>
</gene>
<keyword evidence="2" id="KW-1185">Reference proteome</keyword>
<comment type="caution">
    <text evidence="1">The sequence shown here is derived from an EMBL/GenBank/DDBJ whole genome shotgun (WGS) entry which is preliminary data.</text>
</comment>
<evidence type="ECO:0000313" key="2">
    <source>
        <dbReference type="Proteomes" id="UP000824469"/>
    </source>
</evidence>
<sequence>PSHYCEKARWGLNRAGFVYQETLHVPVFHMLYTRGLGKGTSCPKLVVSEGEKQLVLKESSDILQFADENIKSEEDCLYPSALKQSVQEWESKFDQIVGPQVRRWGYYYLLYDKHSYQVLSQGAARWERWLSWPLMPLLRSMINKAVDIQRPGAKEASLDKLRRIFQEVDNALADGRPFICGDQFTAADLTFAALSGPILCPKGYGTYQVPIGERPKEMAEVMLSFRETLAGKHVLNMYGTQRDKKVATKEL</sequence>
<organism evidence="1 2">
    <name type="scientific">Taxus chinensis</name>
    <name type="common">Chinese yew</name>
    <name type="synonym">Taxus wallichiana var. chinensis</name>
    <dbReference type="NCBI Taxonomy" id="29808"/>
    <lineage>
        <taxon>Eukaryota</taxon>
        <taxon>Viridiplantae</taxon>
        <taxon>Streptophyta</taxon>
        <taxon>Embryophyta</taxon>
        <taxon>Tracheophyta</taxon>
        <taxon>Spermatophyta</taxon>
        <taxon>Pinopsida</taxon>
        <taxon>Pinidae</taxon>
        <taxon>Conifers II</taxon>
        <taxon>Cupressales</taxon>
        <taxon>Taxaceae</taxon>
        <taxon>Taxus</taxon>
    </lineage>
</organism>
<proteinExistence type="predicted"/>
<name>A0AA38FNX3_TAXCH</name>
<protein>
    <recommendedName>
        <fullName evidence="3">Glutathione S-transferase</fullName>
    </recommendedName>
</protein>
<dbReference type="Gene3D" id="1.20.1050.10">
    <property type="match status" value="1"/>
</dbReference>
<dbReference type="AlphaFoldDB" id="A0AA38FNX3"/>
<feature type="non-terminal residue" evidence="1">
    <location>
        <position position="251"/>
    </location>
</feature>